<proteinExistence type="predicted"/>
<dbReference type="Proteomes" id="UP001447374">
    <property type="component" value="Unassembled WGS sequence"/>
</dbReference>
<dbReference type="RefSeq" id="WP_349951434.1">
    <property type="nucleotide sequence ID" value="NZ_JBEHGX010000008.1"/>
</dbReference>
<comment type="caution">
    <text evidence="1">The sequence shown here is derived from an EMBL/GenBank/DDBJ whole genome shotgun (WGS) entry which is preliminary data.</text>
</comment>
<accession>A0ABV1PQ73</accession>
<gene>
    <name evidence="1" type="ORF">ABQG75_14790</name>
</gene>
<evidence type="ECO:0008006" key="3">
    <source>
        <dbReference type="Google" id="ProtNLM"/>
    </source>
</evidence>
<evidence type="ECO:0000313" key="1">
    <source>
        <dbReference type="EMBL" id="MER0127008.1"/>
    </source>
</evidence>
<evidence type="ECO:0000313" key="2">
    <source>
        <dbReference type="Proteomes" id="UP001447374"/>
    </source>
</evidence>
<organism evidence="1 2">
    <name type="scientific">Franconibacter daqui</name>
    <dbReference type="NCBI Taxonomy" id="2047724"/>
    <lineage>
        <taxon>Bacteria</taxon>
        <taxon>Pseudomonadati</taxon>
        <taxon>Pseudomonadota</taxon>
        <taxon>Gammaproteobacteria</taxon>
        <taxon>Enterobacterales</taxon>
        <taxon>Enterobacteriaceae</taxon>
        <taxon>Franconibacter</taxon>
    </lineage>
</organism>
<sequence length="54" mass="6050">MNRSRPHALPERAGTAKLTFDIHQRRAGYSFSARFVGPDTAVLLMVLINKIILV</sequence>
<protein>
    <recommendedName>
        <fullName evidence="3">Transposase</fullName>
    </recommendedName>
</protein>
<dbReference type="EMBL" id="JBEHGX010000008">
    <property type="protein sequence ID" value="MER0127008.1"/>
    <property type="molecule type" value="Genomic_DNA"/>
</dbReference>
<reference evidence="1 2" key="1">
    <citation type="submission" date="2024-06" db="EMBL/GenBank/DDBJ databases">
        <title>Fanconibacter daqui strain Q02 whole shotgun sequencing project.</title>
        <authorList>
            <person name="Rodrigues J.W.A."/>
            <person name="Viana L.C."/>
            <person name="Vieira E.C."/>
            <person name="Souza F.O.L."/>
            <person name="Alegria O.C."/>
            <person name="Patroca S."/>
            <person name="Cruz A.C.R."/>
            <person name="Nunes A.R.C."/>
        </authorList>
    </citation>
    <scope>NUCLEOTIDE SEQUENCE [LARGE SCALE GENOMIC DNA]</scope>
    <source>
        <strain evidence="1 2">Q02</strain>
    </source>
</reference>
<keyword evidence="2" id="KW-1185">Reference proteome</keyword>
<name>A0ABV1PQ73_9ENTR</name>